<dbReference type="Pfam" id="PF03918">
    <property type="entry name" value="CcmH"/>
    <property type="match status" value="1"/>
</dbReference>
<accession>A0A348HFX5</accession>
<feature type="chain" id="PRO_5016478613" description="Cytochrome c-type biogenesis protein" evidence="7">
    <location>
        <begin position="23"/>
        <end position="163"/>
    </location>
</feature>
<keyword evidence="7" id="KW-1133">Transmembrane helix</keyword>
<proteinExistence type="inferred from homology"/>
<gene>
    <name evidence="9" type="ORF">ZBT109_1777</name>
</gene>
<evidence type="ECO:0000256" key="2">
    <source>
        <dbReference type="ARBA" id="ARBA00022617"/>
    </source>
</evidence>
<dbReference type="KEGG" id="zpl:ZBT109_1777"/>
<feature type="transmembrane region" description="Helical" evidence="7">
    <location>
        <begin position="105"/>
        <end position="126"/>
    </location>
</feature>
<keyword evidence="7" id="KW-0472">Membrane</keyword>
<dbReference type="STRING" id="1123510.GCA_000620025_00961"/>
<name>A0A348HFX5_9GAMM</name>
<dbReference type="AlphaFoldDB" id="A0A348HFX5"/>
<reference evidence="9 10" key="1">
    <citation type="submission" date="2018-09" db="EMBL/GenBank/DDBJ databases">
        <title>Zymobacter palmae IAM14233 (=T109) whole genome analysis.</title>
        <authorList>
            <person name="Yanase H."/>
        </authorList>
    </citation>
    <scope>NUCLEOTIDE SEQUENCE [LARGE SCALE GENOMIC DNA]</scope>
    <source>
        <strain evidence="9 10">IAM14233</strain>
    </source>
</reference>
<sequence length="163" mass="18249">MKRKVYRWGVGVLCGWALNVGAAQTVEFHDPALQSRYAQLVDSLRCPKCENQAISSSSAPVAVDMRRHVAAWLSKGYSDERIQDELVARFGEYVLYQPRLSSRTLLLWAGPAVLGALAAGGIILTVRSRRYPVQAEPLDPDEQALLQRVLARHPDDERKEHRA</sequence>
<feature type="domain" description="CcmH/CycL/Ccl2/NrfF N-terminal" evidence="8">
    <location>
        <begin position="19"/>
        <end position="150"/>
    </location>
</feature>
<dbReference type="PANTHER" id="PTHR47870">
    <property type="entry name" value="CYTOCHROME C-TYPE BIOGENESIS PROTEIN CCMH"/>
    <property type="match status" value="1"/>
</dbReference>
<dbReference type="InterPro" id="IPR005616">
    <property type="entry name" value="CcmH/CycL/Ccl2/NrfF_N"/>
</dbReference>
<evidence type="ECO:0000313" key="9">
    <source>
        <dbReference type="EMBL" id="BBG30527.1"/>
    </source>
</evidence>
<protein>
    <recommendedName>
        <fullName evidence="7">Cytochrome c-type biogenesis protein</fullName>
    </recommendedName>
</protein>
<organism evidence="9 10">
    <name type="scientific">Zymobacter palmae</name>
    <dbReference type="NCBI Taxonomy" id="33074"/>
    <lineage>
        <taxon>Bacteria</taxon>
        <taxon>Pseudomonadati</taxon>
        <taxon>Pseudomonadota</taxon>
        <taxon>Gammaproteobacteria</taxon>
        <taxon>Oceanospirillales</taxon>
        <taxon>Halomonadaceae</taxon>
        <taxon>Zymobacter group</taxon>
        <taxon>Zymobacter</taxon>
    </lineage>
</organism>
<evidence type="ECO:0000256" key="5">
    <source>
        <dbReference type="ARBA" id="ARBA00022748"/>
    </source>
</evidence>
<dbReference type="PANTHER" id="PTHR47870:SF1">
    <property type="entry name" value="CYTOCHROME C-TYPE BIOGENESIS PROTEIN CCMH"/>
    <property type="match status" value="1"/>
</dbReference>
<dbReference type="GO" id="GO:0046872">
    <property type="term" value="F:metal ion binding"/>
    <property type="evidence" value="ECO:0007669"/>
    <property type="project" value="UniProtKB-KW"/>
</dbReference>
<dbReference type="InterPro" id="IPR051263">
    <property type="entry name" value="C-type_cytochrome_biogenesis"/>
</dbReference>
<dbReference type="GO" id="GO:0005886">
    <property type="term" value="C:plasma membrane"/>
    <property type="evidence" value="ECO:0007669"/>
    <property type="project" value="TreeGrafter"/>
</dbReference>
<evidence type="ECO:0000256" key="6">
    <source>
        <dbReference type="ARBA" id="ARBA00023004"/>
    </source>
</evidence>
<evidence type="ECO:0000313" key="10">
    <source>
        <dbReference type="Proteomes" id="UP000267342"/>
    </source>
</evidence>
<keyword evidence="3 7" id="KW-0479">Metal-binding</keyword>
<dbReference type="EMBL" id="AP018933">
    <property type="protein sequence ID" value="BBG30527.1"/>
    <property type="molecule type" value="Genomic_DNA"/>
</dbReference>
<keyword evidence="5" id="KW-0201">Cytochrome c-type biogenesis</keyword>
<dbReference type="GO" id="GO:0017004">
    <property type="term" value="P:cytochrome complex assembly"/>
    <property type="evidence" value="ECO:0007669"/>
    <property type="project" value="UniProtKB-KW"/>
</dbReference>
<evidence type="ECO:0000256" key="3">
    <source>
        <dbReference type="ARBA" id="ARBA00022723"/>
    </source>
</evidence>
<keyword evidence="4 7" id="KW-0732">Signal</keyword>
<feature type="signal peptide" evidence="7">
    <location>
        <begin position="1"/>
        <end position="22"/>
    </location>
</feature>
<dbReference type="RefSeq" id="WP_027706035.1">
    <property type="nucleotide sequence ID" value="NZ_AP018933.1"/>
</dbReference>
<dbReference type="InterPro" id="IPR038297">
    <property type="entry name" value="CcmH/CycL/NrfF/Ccl2_sf"/>
</dbReference>
<comment type="similarity">
    <text evidence="1 7">Belongs to the CcmH/CycL/Ccl2/NrfF family.</text>
</comment>
<dbReference type="Proteomes" id="UP000267342">
    <property type="component" value="Chromosome"/>
</dbReference>
<keyword evidence="7" id="KW-0812">Transmembrane</keyword>
<evidence type="ECO:0000256" key="1">
    <source>
        <dbReference type="ARBA" id="ARBA00010342"/>
    </source>
</evidence>
<keyword evidence="10" id="KW-1185">Reference proteome</keyword>
<keyword evidence="6 7" id="KW-0408">Iron</keyword>
<evidence type="ECO:0000259" key="8">
    <source>
        <dbReference type="Pfam" id="PF03918"/>
    </source>
</evidence>
<dbReference type="CDD" id="cd16378">
    <property type="entry name" value="CcmH_N"/>
    <property type="match status" value="1"/>
</dbReference>
<keyword evidence="2 7" id="KW-0349">Heme</keyword>
<evidence type="ECO:0000256" key="7">
    <source>
        <dbReference type="RuleBase" id="RU364112"/>
    </source>
</evidence>
<evidence type="ECO:0000256" key="4">
    <source>
        <dbReference type="ARBA" id="ARBA00022729"/>
    </source>
</evidence>
<comment type="function">
    <text evidence="7">Possible subunit of a heme lyase.</text>
</comment>
<dbReference type="Gene3D" id="1.10.8.640">
    <property type="entry name" value="Cytochrome C biogenesis protein"/>
    <property type="match status" value="1"/>
</dbReference>